<evidence type="ECO:0000313" key="1">
    <source>
        <dbReference type="EMBL" id="KAL0942078.1"/>
    </source>
</evidence>
<dbReference type="Proteomes" id="UP000805649">
    <property type="component" value="Unassembled WGS sequence"/>
</dbReference>
<gene>
    <name evidence="1" type="ORF">CTRU02_204841</name>
</gene>
<evidence type="ECO:0000313" key="2">
    <source>
        <dbReference type="Proteomes" id="UP000805649"/>
    </source>
</evidence>
<accession>A0ACC3ZDT2</accession>
<reference evidence="1 2" key="1">
    <citation type="journal article" date="2020" name="Phytopathology">
        <title>Genome Sequence Resources of Colletotrichum truncatum, C. plurivorum, C. musicola, and C. sojae: Four Species Pathogenic to Soybean (Glycine max).</title>
        <authorList>
            <person name="Rogerio F."/>
            <person name="Boufleur T.R."/>
            <person name="Ciampi-Guillardi M."/>
            <person name="Sukno S.A."/>
            <person name="Thon M.R."/>
            <person name="Massola Junior N.S."/>
            <person name="Baroncelli R."/>
        </authorList>
    </citation>
    <scope>NUCLEOTIDE SEQUENCE [LARGE SCALE GENOMIC DNA]</scope>
    <source>
        <strain evidence="1 2">CMES1059</strain>
    </source>
</reference>
<dbReference type="EMBL" id="VUJX02000002">
    <property type="protein sequence ID" value="KAL0942078.1"/>
    <property type="molecule type" value="Genomic_DNA"/>
</dbReference>
<proteinExistence type="predicted"/>
<name>A0ACC3ZDT2_COLTU</name>
<comment type="caution">
    <text evidence="1">The sequence shown here is derived from an EMBL/GenBank/DDBJ whole genome shotgun (WGS) entry which is preliminary data.</text>
</comment>
<sequence>MDPADNLPRPSASETYGSNNFPVASDTYVASDFVLFNHFITSTSLCLSLRSQNEAIFPWKTALPTLAPMYPYLLHEVLAVAAIHLHHLHPDDPANYLRIACDHQAKALRQFRDALSPQHAEHQAHALFACSALMSNYYFAAFDDPASLLFNQDPSGPPAWILPIRGCSTLVRQLKNRMFDNSSWTALIGSLSSWSDTAPSHEMLESDREIQSLESRLDELSPCEGQLSLYNEDFQLLKRCFRISKKAEDGSSKIAAMIFAATVSDEFLHDMSERKRPEALAIMAFWCVLLSRLDPKCWLRNESVPQTILSVIESHLSADYLECIQWAVRQIRSSSTKVT</sequence>
<organism evidence="1 2">
    <name type="scientific">Colletotrichum truncatum</name>
    <name type="common">Anthracnose fungus</name>
    <name type="synonym">Colletotrichum capsici</name>
    <dbReference type="NCBI Taxonomy" id="5467"/>
    <lineage>
        <taxon>Eukaryota</taxon>
        <taxon>Fungi</taxon>
        <taxon>Dikarya</taxon>
        <taxon>Ascomycota</taxon>
        <taxon>Pezizomycotina</taxon>
        <taxon>Sordariomycetes</taxon>
        <taxon>Hypocreomycetidae</taxon>
        <taxon>Glomerellales</taxon>
        <taxon>Glomerellaceae</taxon>
        <taxon>Colletotrichum</taxon>
        <taxon>Colletotrichum truncatum species complex</taxon>
    </lineage>
</organism>
<protein>
    <submittedName>
        <fullName evidence="1">Uncharacterized protein</fullName>
    </submittedName>
</protein>
<keyword evidence="2" id="KW-1185">Reference proteome</keyword>